<evidence type="ECO:0000313" key="2">
    <source>
        <dbReference type="Proteomes" id="UP000499080"/>
    </source>
</evidence>
<dbReference type="EMBL" id="BGPR01000273">
    <property type="protein sequence ID" value="GBM09614.1"/>
    <property type="molecule type" value="Genomic_DNA"/>
</dbReference>
<dbReference type="Proteomes" id="UP000499080">
    <property type="component" value="Unassembled WGS sequence"/>
</dbReference>
<sequence>MRPIFVRRCRRDRPHESGTACDSRLSPCRRQTDCFALEQMVAAGRLLLDQSLPIRRCAQNNFCSGSVGRCLINPPVVPILLPTTTICSSI</sequence>
<protein>
    <submittedName>
        <fullName evidence="1">Uncharacterized protein</fullName>
    </submittedName>
</protein>
<evidence type="ECO:0000313" key="1">
    <source>
        <dbReference type="EMBL" id="GBM09614.1"/>
    </source>
</evidence>
<organism evidence="1 2">
    <name type="scientific">Araneus ventricosus</name>
    <name type="common">Orbweaver spider</name>
    <name type="synonym">Epeira ventricosa</name>
    <dbReference type="NCBI Taxonomy" id="182803"/>
    <lineage>
        <taxon>Eukaryota</taxon>
        <taxon>Metazoa</taxon>
        <taxon>Ecdysozoa</taxon>
        <taxon>Arthropoda</taxon>
        <taxon>Chelicerata</taxon>
        <taxon>Arachnida</taxon>
        <taxon>Araneae</taxon>
        <taxon>Araneomorphae</taxon>
        <taxon>Entelegynae</taxon>
        <taxon>Araneoidea</taxon>
        <taxon>Araneidae</taxon>
        <taxon>Araneus</taxon>
    </lineage>
</organism>
<gene>
    <name evidence="1" type="ORF">AVEN_60253_1</name>
</gene>
<proteinExistence type="predicted"/>
<name>A0A4Y2D0W3_ARAVE</name>
<comment type="caution">
    <text evidence="1">The sequence shown here is derived from an EMBL/GenBank/DDBJ whole genome shotgun (WGS) entry which is preliminary data.</text>
</comment>
<dbReference type="AlphaFoldDB" id="A0A4Y2D0W3"/>
<keyword evidence="2" id="KW-1185">Reference proteome</keyword>
<accession>A0A4Y2D0W3</accession>
<reference evidence="1 2" key="1">
    <citation type="journal article" date="2019" name="Sci. Rep.">
        <title>Orb-weaving spider Araneus ventricosus genome elucidates the spidroin gene catalogue.</title>
        <authorList>
            <person name="Kono N."/>
            <person name="Nakamura H."/>
            <person name="Ohtoshi R."/>
            <person name="Moran D.A.P."/>
            <person name="Shinohara A."/>
            <person name="Yoshida Y."/>
            <person name="Fujiwara M."/>
            <person name="Mori M."/>
            <person name="Tomita M."/>
            <person name="Arakawa K."/>
        </authorList>
    </citation>
    <scope>NUCLEOTIDE SEQUENCE [LARGE SCALE GENOMIC DNA]</scope>
</reference>